<feature type="region of interest" description="Disordered" evidence="2">
    <location>
        <begin position="1039"/>
        <end position="1065"/>
    </location>
</feature>
<feature type="domain" description="Schizont-infected cell agglutination extracellular beta" evidence="3">
    <location>
        <begin position="1670"/>
        <end position="1860"/>
    </location>
</feature>
<feature type="domain" description="Schizont-infected cell agglutination extracellular beta" evidence="3">
    <location>
        <begin position="362"/>
        <end position="539"/>
    </location>
</feature>
<dbReference type="VEuPathDB" id="PlasmoDB:PKNH_1219200"/>
<keyword evidence="1" id="KW-0175">Coiled coil</keyword>
<feature type="domain" description="Schizont-infected cell agglutination extracellular alpha" evidence="5">
    <location>
        <begin position="36"/>
        <end position="224"/>
    </location>
</feature>
<evidence type="ECO:0000259" key="4">
    <source>
        <dbReference type="Pfam" id="PF12879"/>
    </source>
</evidence>
<feature type="domain" description="Schizont-infected cell agglutination extracellular beta" evidence="3">
    <location>
        <begin position="991"/>
        <end position="1170"/>
    </location>
</feature>
<evidence type="ECO:0000313" key="6">
    <source>
        <dbReference type="EMBL" id="CAA9989518.1"/>
    </source>
</evidence>
<gene>
    <name evidence="6" type="ORF">PKNH_1219200</name>
</gene>
<dbReference type="InterPro" id="IPR024288">
    <property type="entry name" value="SICA_C"/>
</dbReference>
<dbReference type="Pfam" id="PF12887">
    <property type="entry name" value="SICA_alpha"/>
    <property type="match status" value="1"/>
</dbReference>
<feature type="domain" description="Schizont-infected cell agglutination C-terminal" evidence="4">
    <location>
        <begin position="1921"/>
        <end position="2046"/>
    </location>
</feature>
<evidence type="ECO:0000256" key="1">
    <source>
        <dbReference type="SAM" id="Coils"/>
    </source>
</evidence>
<feature type="compositionally biased region" description="Gly residues" evidence="2">
    <location>
        <begin position="1"/>
        <end position="30"/>
    </location>
</feature>
<keyword evidence="7" id="KW-1185">Reference proteome</keyword>
<evidence type="ECO:0000313" key="7">
    <source>
        <dbReference type="Proteomes" id="UP000031513"/>
    </source>
</evidence>
<evidence type="ECO:0000259" key="3">
    <source>
        <dbReference type="Pfam" id="PF12878"/>
    </source>
</evidence>
<protein>
    <submittedName>
        <fullName evidence="6">SICAvar, type I</fullName>
    </submittedName>
</protein>
<proteinExistence type="predicted"/>
<dbReference type="Pfam" id="PF12878">
    <property type="entry name" value="SICA_beta"/>
    <property type="match status" value="7"/>
</dbReference>
<feature type="coiled-coil region" evidence="1">
    <location>
        <begin position="741"/>
        <end position="768"/>
    </location>
</feature>
<feature type="region of interest" description="Disordered" evidence="2">
    <location>
        <begin position="1"/>
        <end position="33"/>
    </location>
</feature>
<dbReference type="Pfam" id="PF12879">
    <property type="entry name" value="SICA_C"/>
    <property type="match status" value="1"/>
</dbReference>
<dbReference type="OrthoDB" id="389532at2759"/>
<dbReference type="RefSeq" id="XP_038969811.1">
    <property type="nucleotide sequence ID" value="XM_039114061.1"/>
</dbReference>
<feature type="domain" description="Schizont-infected cell agglutination extracellular beta" evidence="3">
    <location>
        <begin position="574"/>
        <end position="734"/>
    </location>
</feature>
<name>A0A679L3T5_PLAKH</name>
<feature type="domain" description="Schizont-infected cell agglutination extracellular beta" evidence="3">
    <location>
        <begin position="1445"/>
        <end position="1625"/>
    </location>
</feature>
<feature type="domain" description="Schizont-infected cell agglutination extracellular beta" evidence="3">
    <location>
        <begin position="782"/>
        <end position="953"/>
    </location>
</feature>
<feature type="domain" description="Schizont-infected cell agglutination extracellular beta" evidence="3">
    <location>
        <begin position="1207"/>
        <end position="1389"/>
    </location>
</feature>
<sequence>MSSSGKPGGVAAGSGGAVDGSGTGSGGAATGGTTPMWQEWLEKWLEKNKENLGKGTITDALWKDLEPTYNNFVKEVKEAQQSFEMDELCESTGQLTDNAVYVDGVKTLCQAILKIRYFMSGVKTERRGQAPDGTKYDRAPVIQENMQPDETFKRCIVGMVGLWDIYGEHCKLGGVIQEVESGVDSKLKKHLKKEHIANLDMCKSITAEGLTLGRTVLGDRIKNWVKEDKERAAGRSSAASRWVGGAMYLGEGMCPKGEDEKKKARKDNMKSMAQFLSLPNTTPDPGNSSKVNVMEVLTNDKYNIPDEQLKTALASVVANGKSLNTEAIKNLNQMLADKAHIVKAQVCIKDAVDDPNGNGSALCNRLTCIQKYLKALDGQNANTATNTFWEKNVKELWTELSTEMLGKANVEVEECNKLPNPSDKTACKYLHAGFKELYKDTTTPAAAALPASPAPSAPTGADILKNNPSFRQTMGCFLLHAYAKHMKEKAVCDIEKGITTAFNAWEKPENKGATSCSGTGKTCVPCKWDKDDKWENCDINTTGSGEKVKTKLDVIIGPDDQTVKTTAEKVNTMTLCERVQCVGKRWLKEKKNASTNWVDVWDEVKTELTNLSSGITSKKKDVTSHCPTDEGKGKEACLLIAAGLKNLYDINENDAVTASFQRTMRCVLLNAIADKLQEESFPCKDEKHTKEGIDHAFKESINNQIKNNSKGCNGNDKCFTCPRQSLTDLTSCQVGENKEKKELKEKVNEVLTNNNNGAKEEMKKIEDKAIKDICKPCEENDLCQQLKCIAPKWAVNRSLTKDQGTWDNMKTDFGGLLSLLLTGMKANRSSVAHHCKQDTNSQVWSDNDAHGSANKTACELVAGGLYRISTILDTYNAISEKTPYDNQEFKQFVSCLALKAIVQKMKDESHICNIDEGIKVAFGAASQIKKDHCNNGKPCFLCKLDDSYDSCNIGNNSNVKTNLENLLKTKGSEVNNALKDITETPGNAGPSLCDRLQCLSSRVEALKGQPNSTNAKEFWTDKGEVADLWNTLSTAMKTNRSDEDKCKTMDDGTGASGTSGRTATDPEKKACNYLHAGLKELYKTNGAMATPSPSPSANGKLLDNPLLRQTVGCLLLHAYAKKMKEKSTCVIDSGIVKAFKAFDDNNASCTNNGSCIKCEWKETDYDNCQITTNGNSKEPAKNKLDQVKNKIDTTAKDNLKKINHMDKLCDYIKCAAPKWFYNQKNNKQAASSGTTKSWCEFWNEGVKPTLENMFKEIEVKGKTNTNYVTCQGFGDGNPHSVERKACIHIAEGLNYIKNIKPKGSGASGSTITSPNDKDKQLLDRAVACIALNMYADQIREKSKNKCPIDEKRIEKMFEVWNKINNYPCPTSGGNNCFECKRKENFNGCHLSVADALVEKNQSASCSSNDNRENVKTELNKFLNDKSKSIPQVKDTLSTITNMSNSFCTKMQCAAKQYYVKKNSPNGKSTDVKWEEINDVVKDELTKLIGHITNHGNWDSFSTHCNDPKWNNDTKGEITAKQKACKLFASGLKYISQINDDQQKDTVPLKRTMMCAALNLYADQLTNKSTEQCPLDGTKLEQAIKYAFEQYNATMRNGTPSQCSAVNGPNSCFICNREDKFHNCQIGSKATDKVKDNMDNLLDKEDQINSQPKSNTPTMEQTLDKINSKDTFCTQVQCAIKQHYAKKIKGKTFPNGTRPSWGEMKSEIERVLTDLLNYMEKSHNQSDAIEYCNDEVKWSKFGHKGKHTNKAACLLFASGLKHIYTHGNDHQTGQFKGPSFEQTMGCLFLKEYAKQLQKMAETKKKGQSWVHPLCDIDKGINHAFDKSGDIMKNVLTECNNGTDGISCFQCKLNEGYDNCKIGDDDVGNKAKDLFEGESKQNQMEKTLENTVCPILLTDLLTPFVPLAPVSIGLSAMAYYLWKYFGPLGKGGQRFRRSPAEIPGPSVQEQVFDHVQQDSSHEYRLVKERKPRSAPTRTKRSGRVNRRTIIEIHFEVLDECQKGDTQLNQKDFLELLVQEFMGSELMEEEQVPKEEVLMESVPMERVPSLGSVFMV</sequence>
<feature type="compositionally biased region" description="Basic and acidic residues" evidence="2">
    <location>
        <begin position="1039"/>
        <end position="1050"/>
    </location>
</feature>
<feature type="compositionally biased region" description="Low complexity" evidence="2">
    <location>
        <begin position="1052"/>
        <end position="1063"/>
    </location>
</feature>
<dbReference type="KEGG" id="pkn:PKNH_1219200"/>
<dbReference type="InParanoid" id="A0A679L3T5"/>
<dbReference type="InterPro" id="IPR024285">
    <property type="entry name" value="SICA_extracell_b"/>
</dbReference>
<dbReference type="EMBL" id="AM910994">
    <property type="protein sequence ID" value="CAA9989518.1"/>
    <property type="molecule type" value="Genomic_DNA"/>
</dbReference>
<reference evidence="6 7" key="1">
    <citation type="journal article" date="2008" name="Nature">
        <title>The genome of Plasmodium knowlesi strain H, a zoonotic malaria parasite with host range from monkey to man.</title>
        <authorList>
            <person name="Pain A."/>
            <person name="Boehme U."/>
            <person name="Berry A.E."/>
            <person name="Mungall K."/>
            <person name="Finn R."/>
            <person name="Jackson A.P."/>
            <person name="Mourier T."/>
            <person name="Mistry J."/>
            <person name="Pasini E.M."/>
            <person name="Aslett M."/>
            <person name="Balasubrammaniam S."/>
            <person name="Borgwardt K."/>
            <person name="Brooks K."/>
            <person name="Carret C."/>
            <person name="Carver T.J."/>
            <person name="Cherevach I."/>
            <person name="Chillingworth T."/>
            <person name="Clarke T.G."/>
            <person name="Galinski M.R."/>
            <person name="Hall N."/>
            <person name="Harper D."/>
            <person name="Harris D."/>
            <person name="Hauser H."/>
            <person name="Ivens A."/>
            <person name="Janssen C.S."/>
            <person name="Keane T."/>
            <person name="Larke N."/>
            <person name="Lapp S."/>
            <person name="Marti M."/>
            <person name="Moule S."/>
            <person name="Meyer I.M."/>
            <person name="Ormond D."/>
            <person name="Peters N."/>
            <person name="Sanders M."/>
            <person name="Sanders S."/>
            <person name="Sergeant T.J."/>
            <person name="Simmonds M."/>
            <person name="Smith F."/>
            <person name="Squares R."/>
            <person name="Thurston S."/>
            <person name="Tivey A.R."/>
            <person name="Walker D."/>
            <person name="White B."/>
            <person name="Zuiderwijk E."/>
            <person name="Churcher C."/>
            <person name="Quail M.A."/>
            <person name="Cowman A.F."/>
            <person name="Turner C.M.R."/>
            <person name="Rajandream M.A."/>
            <person name="Kocken C.H.M."/>
            <person name="Thomas A.W."/>
            <person name="Newbold C.I."/>
            <person name="Barrell B.G."/>
            <person name="Berriman M."/>
        </authorList>
    </citation>
    <scope>NUCLEOTIDE SEQUENCE [LARGE SCALE GENOMIC DNA]</scope>
    <source>
        <strain evidence="6 7">H</strain>
    </source>
</reference>
<accession>A0A679L3T5</accession>
<organism evidence="6 7">
    <name type="scientific">Plasmodium knowlesi (strain H)</name>
    <dbReference type="NCBI Taxonomy" id="5851"/>
    <lineage>
        <taxon>Eukaryota</taxon>
        <taxon>Sar</taxon>
        <taxon>Alveolata</taxon>
        <taxon>Apicomplexa</taxon>
        <taxon>Aconoidasida</taxon>
        <taxon>Haemosporida</taxon>
        <taxon>Plasmodiidae</taxon>
        <taxon>Plasmodium</taxon>
        <taxon>Plasmodium (Plasmodium)</taxon>
    </lineage>
</organism>
<dbReference type="GeneID" id="7322015"/>
<evidence type="ECO:0000259" key="5">
    <source>
        <dbReference type="Pfam" id="PF12887"/>
    </source>
</evidence>
<dbReference type="InterPro" id="IPR024290">
    <property type="entry name" value="SICA_extracell_a"/>
</dbReference>
<evidence type="ECO:0000256" key="2">
    <source>
        <dbReference type="SAM" id="MobiDB-lite"/>
    </source>
</evidence>
<dbReference type="Proteomes" id="UP000031513">
    <property type="component" value="Chromosome 12"/>
</dbReference>